<sequence length="217" mass="23597">MSSLFVLATASLIYNAKDVVEQALPGYDADQNEDIVPVQCITMILANIIADAILIWRCYTVWSNSIKIIVFPTILCVAATVLRTVVLFHYTEYVGTDLFAIPLLPETRAYHQGPGNEAIRMILAFVFTTALANLLVTLLIAGRIYFITHEVSAYLGKKTNKMYRTVIAIVVESGSIHPLALIIYASSVLVVLSGGGGHVQLFVAVIQAALNQIIVSA</sequence>
<organism evidence="2 3">
    <name type="scientific">Paramarasmius palmivorus</name>
    <dbReference type="NCBI Taxonomy" id="297713"/>
    <lineage>
        <taxon>Eukaryota</taxon>
        <taxon>Fungi</taxon>
        <taxon>Dikarya</taxon>
        <taxon>Basidiomycota</taxon>
        <taxon>Agaricomycotina</taxon>
        <taxon>Agaricomycetes</taxon>
        <taxon>Agaricomycetidae</taxon>
        <taxon>Agaricales</taxon>
        <taxon>Marasmiineae</taxon>
        <taxon>Marasmiaceae</taxon>
        <taxon>Paramarasmius</taxon>
    </lineage>
</organism>
<feature type="transmembrane region" description="Helical" evidence="1">
    <location>
        <begin position="35"/>
        <end position="56"/>
    </location>
</feature>
<evidence type="ECO:0000313" key="2">
    <source>
        <dbReference type="EMBL" id="KAK7037714.1"/>
    </source>
</evidence>
<gene>
    <name evidence="2" type="ORF">VNI00_010940</name>
</gene>
<dbReference type="AlphaFoldDB" id="A0AAW0CEW5"/>
<feature type="transmembrane region" description="Helical" evidence="1">
    <location>
        <begin position="198"/>
        <end position="215"/>
    </location>
</feature>
<evidence type="ECO:0008006" key="4">
    <source>
        <dbReference type="Google" id="ProtNLM"/>
    </source>
</evidence>
<feature type="transmembrane region" description="Helical" evidence="1">
    <location>
        <begin position="122"/>
        <end position="146"/>
    </location>
</feature>
<feature type="transmembrane region" description="Helical" evidence="1">
    <location>
        <begin position="68"/>
        <end position="90"/>
    </location>
</feature>
<feature type="transmembrane region" description="Helical" evidence="1">
    <location>
        <begin position="166"/>
        <end position="192"/>
    </location>
</feature>
<dbReference type="Proteomes" id="UP001383192">
    <property type="component" value="Unassembled WGS sequence"/>
</dbReference>
<keyword evidence="1" id="KW-0812">Transmembrane</keyword>
<name>A0AAW0CEW5_9AGAR</name>
<comment type="caution">
    <text evidence="2">The sequence shown here is derived from an EMBL/GenBank/DDBJ whole genome shotgun (WGS) entry which is preliminary data.</text>
</comment>
<proteinExistence type="predicted"/>
<evidence type="ECO:0000256" key="1">
    <source>
        <dbReference type="SAM" id="Phobius"/>
    </source>
</evidence>
<keyword evidence="3" id="KW-1185">Reference proteome</keyword>
<keyword evidence="1" id="KW-1133">Transmembrane helix</keyword>
<reference evidence="2 3" key="1">
    <citation type="submission" date="2024-01" db="EMBL/GenBank/DDBJ databases">
        <title>A draft genome for a cacao thread blight-causing isolate of Paramarasmius palmivorus.</title>
        <authorList>
            <person name="Baruah I.K."/>
            <person name="Bukari Y."/>
            <person name="Amoako-Attah I."/>
            <person name="Meinhardt L.W."/>
            <person name="Bailey B.A."/>
            <person name="Cohen S.P."/>
        </authorList>
    </citation>
    <scope>NUCLEOTIDE SEQUENCE [LARGE SCALE GENOMIC DNA]</scope>
    <source>
        <strain evidence="2 3">GH-12</strain>
    </source>
</reference>
<keyword evidence="1" id="KW-0472">Membrane</keyword>
<dbReference type="EMBL" id="JAYKXP010000045">
    <property type="protein sequence ID" value="KAK7037714.1"/>
    <property type="molecule type" value="Genomic_DNA"/>
</dbReference>
<evidence type="ECO:0000313" key="3">
    <source>
        <dbReference type="Proteomes" id="UP001383192"/>
    </source>
</evidence>
<protein>
    <recommendedName>
        <fullName evidence="4">G protein-coupled receptor</fullName>
    </recommendedName>
</protein>
<accession>A0AAW0CEW5</accession>